<dbReference type="EMBL" id="CP071839">
    <property type="protein sequence ID" value="QTD95777.1"/>
    <property type="molecule type" value="Genomic_DNA"/>
</dbReference>
<sequence length="54" mass="5714">MSGPCGKHLSFRGTAPTTETATATETRPQKNVAKLKKRVAGLTAENTALKDQVT</sequence>
<evidence type="ECO:0000313" key="3">
    <source>
        <dbReference type="EMBL" id="QTE03213.1"/>
    </source>
</evidence>
<dbReference type="RefSeq" id="WP_208029884.1">
    <property type="nucleotide sequence ID" value="NZ_CP071839.1"/>
</dbReference>
<accession>A0ABX7U3S4</accession>
<gene>
    <name evidence="2" type="ORF">S1361_00395</name>
    <name evidence="3" type="ORF">S1361_38105</name>
</gene>
<evidence type="ECO:0000313" key="4">
    <source>
        <dbReference type="Proteomes" id="UP000663908"/>
    </source>
</evidence>
<evidence type="ECO:0000256" key="1">
    <source>
        <dbReference type="SAM" id="MobiDB-lite"/>
    </source>
</evidence>
<dbReference type="EMBL" id="CP071839">
    <property type="protein sequence ID" value="QTE03213.1"/>
    <property type="molecule type" value="Genomic_DNA"/>
</dbReference>
<dbReference type="Proteomes" id="UP000663908">
    <property type="component" value="Chromosome"/>
</dbReference>
<feature type="region of interest" description="Disordered" evidence="1">
    <location>
        <begin position="1"/>
        <end position="37"/>
    </location>
</feature>
<proteinExistence type="predicted"/>
<reference evidence="3 4" key="1">
    <citation type="submission" date="2021-03" db="EMBL/GenBank/DDBJ databases">
        <title>Complete genome sequence of Streptomyces cyanogenus S136, producer of anticancer angucycline landomycin A.</title>
        <authorList>
            <person name="Hrab P."/>
            <person name="Ruckert C."/>
            <person name="Busche T."/>
            <person name="Ostash I."/>
            <person name="Kalinowski J."/>
            <person name="Fedorenko V."/>
            <person name="Yushchuk O."/>
            <person name="Ostash B."/>
        </authorList>
    </citation>
    <scope>NUCLEOTIDE SEQUENCE [LARGE SCALE GENOMIC DNA]</scope>
    <source>
        <strain evidence="3 4">S136</strain>
    </source>
</reference>
<feature type="compositionally biased region" description="Low complexity" evidence="1">
    <location>
        <begin position="14"/>
        <end position="26"/>
    </location>
</feature>
<organism evidence="3 4">
    <name type="scientific">Streptomyces cyanogenus</name>
    <dbReference type="NCBI Taxonomy" id="80860"/>
    <lineage>
        <taxon>Bacteria</taxon>
        <taxon>Bacillati</taxon>
        <taxon>Actinomycetota</taxon>
        <taxon>Actinomycetes</taxon>
        <taxon>Kitasatosporales</taxon>
        <taxon>Streptomycetaceae</taxon>
        <taxon>Streptomyces</taxon>
    </lineage>
</organism>
<name>A0ABX7U3S4_STRCY</name>
<keyword evidence="4" id="KW-1185">Reference proteome</keyword>
<protein>
    <submittedName>
        <fullName evidence="3">Uncharacterized protein</fullName>
    </submittedName>
</protein>
<evidence type="ECO:0000313" key="2">
    <source>
        <dbReference type="EMBL" id="QTD95777.1"/>
    </source>
</evidence>